<proteinExistence type="inferred from homology"/>
<dbReference type="PANTHER" id="PTHR30189">
    <property type="entry name" value="LPS-ASSEMBLY PROTEIN"/>
    <property type="match status" value="1"/>
</dbReference>
<dbReference type="GO" id="GO:0015920">
    <property type="term" value="P:lipopolysaccharide transport"/>
    <property type="evidence" value="ECO:0007669"/>
    <property type="project" value="InterPro"/>
</dbReference>
<dbReference type="PATRIC" id="fig|1278073.3.peg.3171"/>
<evidence type="ECO:0000259" key="2">
    <source>
        <dbReference type="Pfam" id="PF04453"/>
    </source>
</evidence>
<dbReference type="GO" id="GO:1990351">
    <property type="term" value="C:transporter complex"/>
    <property type="evidence" value="ECO:0007669"/>
    <property type="project" value="TreeGrafter"/>
</dbReference>
<dbReference type="Gene3D" id="2.60.450.10">
    <property type="entry name" value="Lipopolysaccharide (LPS) transport protein A like domain"/>
    <property type="match status" value="1"/>
</dbReference>
<dbReference type="HOGENOM" id="CLU_325097_0_0_7"/>
<feature type="domain" description="LptD C-terminal" evidence="2">
    <location>
        <begin position="355"/>
        <end position="620"/>
    </location>
</feature>
<dbReference type="HAMAP" id="MF_01411">
    <property type="entry name" value="LPS_assembly_LptD"/>
    <property type="match status" value="1"/>
</dbReference>
<dbReference type="PANTHER" id="PTHR30189:SF1">
    <property type="entry name" value="LPS-ASSEMBLY PROTEIN LPTD"/>
    <property type="match status" value="1"/>
</dbReference>
<evidence type="ECO:0000313" key="3">
    <source>
        <dbReference type="EMBL" id="AGC44428.1"/>
    </source>
</evidence>
<sequence length="902" mass="98637">MSLLVPLAAALLMSTAQFPLATQVQLPSGETVELAADFLTYEADKQLLTARGHCELRTGEMLLRSDEVTYDEANQVATATGNVMFVGPGGMAAVADDVRVDIRTFEATLKGGLFMQKKGVTQEAMLAAKNPEELRSMGETPVILSGSRIRRTGPNAFVVDDLAFTPCECGPDEPSWRMEASSANVVLGERATLSWPVVYVQSVPVFALPWVYLPLSERRTGFLLPSPTISGLNGISVQQPFFLTLGRSYDLTITPGYYSGSGDDKDIRLYDSDPVPGPDAVTLSEYRLPRNVGVKGPRLLTEFRYVPSERTRGRVTLGLLHDSQPLRDPRTGDFYFYPTPEGEIPRYIDKPRGWRGEASWQHLQDLGSGWFDRVDAAFVSDGFYTRDLNADILIQGVDYLRSNATVYQRQADLYAGLDVSLRQDIRFAYQFFRENRVPAGAKDAPTGSPILPRPKTFQRLPGLVFALPERPLDGLLGLTGGLRAEFTRLAPYSGGFGDEGVDGIFRPDGLYVPLGIQGTSPLDLGQANGRFDPGDREARDRIDFTSRLSTSVALGNVARMTPSLSLRQDVWAGEYSGKAWQRGYPIAGLLLDTQLVRTWEGEKAAVRHAITPSLELRYVPGGWGSVPFVRAGDGDFAQPYDEIDFAVPLTRAGATRGFLQGVLAVEQSLRLKTGNWIREPLRLRLGQGFDLTRYVPAANKPVDINSQPILRDTFARVSTSAGILNGGAMVRFDPNTGRFTQLSADFSIDDGKGHALYARYDDVLTVSDRAFNRGEPRNAVGPDSIRRPLDALVGSLSRETPGLFATERTQALIAGTRLMLGFGLGVRYEALVQPPSQDPTNQEISQNRIFNPLTQQTLGVSYGPACDCWRVEGVVTLRRDLGLEFSGVNFTVAGLGSFGSGG</sequence>
<feature type="chain" id="PRO_5039909126" evidence="1">
    <location>
        <begin position="22"/>
        <end position="902"/>
    </location>
</feature>
<dbReference type="InterPro" id="IPR020889">
    <property type="entry name" value="LipoPS_assembly_LptD"/>
</dbReference>
<dbReference type="InterPro" id="IPR007543">
    <property type="entry name" value="LptD_C"/>
</dbReference>
<evidence type="ECO:0000256" key="1">
    <source>
        <dbReference type="SAM" id="SignalP"/>
    </source>
</evidence>
<dbReference type="GO" id="GO:0009279">
    <property type="term" value="C:cell outer membrane"/>
    <property type="evidence" value="ECO:0007669"/>
    <property type="project" value="InterPro"/>
</dbReference>
<evidence type="ECO:0000313" key="4">
    <source>
        <dbReference type="Proteomes" id="UP000011131"/>
    </source>
</evidence>
<dbReference type="eggNOG" id="COG1452">
    <property type="taxonomic scope" value="Bacteria"/>
</dbReference>
<dbReference type="RefSeq" id="WP_015348689.1">
    <property type="nucleotide sequence ID" value="NC_020126.1"/>
</dbReference>
<dbReference type="EMBL" id="CP004025">
    <property type="protein sequence ID" value="AGC44428.1"/>
    <property type="molecule type" value="Genomic_DNA"/>
</dbReference>
<accession>L7U8N1</accession>
<dbReference type="Proteomes" id="UP000011131">
    <property type="component" value="Chromosome"/>
</dbReference>
<dbReference type="InterPro" id="IPR050218">
    <property type="entry name" value="LptD"/>
</dbReference>
<reference evidence="3 4" key="1">
    <citation type="journal article" date="2013" name="Genome Announc.">
        <title>Complete genome sequence of Myxococcus stipitatus strain DSM 14675, a fruiting myxobacterium.</title>
        <authorList>
            <person name="Huntley S."/>
            <person name="Kneip S."/>
            <person name="Treuner-Lange A."/>
            <person name="Sogaard-Andersen L."/>
        </authorList>
    </citation>
    <scope>NUCLEOTIDE SEQUENCE [LARGE SCALE GENOMIC DNA]</scope>
    <source>
        <strain evidence="4">DSM 14675 / JCM 12634 / Mx s8</strain>
    </source>
</reference>
<dbReference type="Pfam" id="PF04453">
    <property type="entry name" value="LptD"/>
    <property type="match status" value="1"/>
</dbReference>
<dbReference type="AlphaFoldDB" id="L7U8N1"/>
<protein>
    <submittedName>
        <fullName evidence="3">Organic solvent tolerance protein</fullName>
    </submittedName>
</protein>
<dbReference type="OrthoDB" id="9760225at2"/>
<gene>
    <name evidence="3" type="ordered locus">MYSTI_03114</name>
</gene>
<keyword evidence="1" id="KW-0732">Signal</keyword>
<dbReference type="KEGG" id="msd:MYSTI_03114"/>
<dbReference type="GO" id="GO:0043165">
    <property type="term" value="P:Gram-negative-bacterium-type cell outer membrane assembly"/>
    <property type="evidence" value="ECO:0007669"/>
    <property type="project" value="InterPro"/>
</dbReference>
<keyword evidence="4" id="KW-1185">Reference proteome</keyword>
<dbReference type="STRING" id="1278073.MYSTI_03114"/>
<name>L7U8N1_MYXSD</name>
<organism evidence="3 4">
    <name type="scientific">Myxococcus stipitatus (strain DSM 14675 / JCM 12634 / Mx s8)</name>
    <dbReference type="NCBI Taxonomy" id="1278073"/>
    <lineage>
        <taxon>Bacteria</taxon>
        <taxon>Pseudomonadati</taxon>
        <taxon>Myxococcota</taxon>
        <taxon>Myxococcia</taxon>
        <taxon>Myxococcales</taxon>
        <taxon>Cystobacterineae</taxon>
        <taxon>Myxococcaceae</taxon>
        <taxon>Myxococcus</taxon>
    </lineage>
</organism>
<feature type="signal peptide" evidence="1">
    <location>
        <begin position="1"/>
        <end position="21"/>
    </location>
</feature>